<comment type="caution">
    <text evidence="1">The sequence shown here is derived from an EMBL/GenBank/DDBJ whole genome shotgun (WGS) entry which is preliminary data.</text>
</comment>
<dbReference type="Proteomes" id="UP000549394">
    <property type="component" value="Unassembled WGS sequence"/>
</dbReference>
<keyword evidence="2" id="KW-1185">Reference proteome</keyword>
<sequence>MRHVYRVEGCECVYQAIYRQEKSDNAYYFGEKVNIFQDDVQLTPEYEYIRVSCQSLPERDQLYFNFHALIHVNNTLEQMLDSKYRDYTGESVNIIMIGIDSVSRSNMIRQMPLTRKVLKSEIGAVELLGYNKVGENTLVNLVPMLHGKFVEELGDVQFDNVPFIWRMFNDFGYRTSFAEDHPKISIFNFRREGFDDPPANYYLRPLALAMEDQESIWTKRHCVGSLLETERVLDYQYRFLRTFRQKPFFSFSFITRMTHDDVNLAGNVDKSYATFLSKLKREGFLENAVLFFFSDHGIRFGEIRRTTVGRMEERMPFMFISHMNKLLRRRLEINALRLSTPFDIYETLKETFNDSWKSGRGHSLFHTIIPENRTCVSALVSAQFCLCGYRLPLNELDAKVYEASNAILKTVNTFIELNTDGRCALFKLDRILYAGSDDDHHLYVAIDARPRDAETVKPNAKASFEASYNKLTKRIVGKVERINSYVLHTLCVNDITVKDYCLCWDSVF</sequence>
<proteinExistence type="predicted"/>
<gene>
    <name evidence="1" type="ORF">DGYR_LOCUS10185</name>
</gene>
<dbReference type="Pfam" id="PF02995">
    <property type="entry name" value="DUF229"/>
    <property type="match status" value="1"/>
</dbReference>
<protein>
    <submittedName>
        <fullName evidence="1">Uncharacterized protein</fullName>
    </submittedName>
</protein>
<dbReference type="FunFam" id="3.40.720.10:FF:000017">
    <property type="entry name" value="Predicted protein"/>
    <property type="match status" value="1"/>
</dbReference>
<accession>A0A7I8W1F8</accession>
<dbReference type="InterPro" id="IPR004245">
    <property type="entry name" value="DUF229"/>
</dbReference>
<dbReference type="PANTHER" id="PTHR10974">
    <property type="entry name" value="FI08016P-RELATED"/>
    <property type="match status" value="1"/>
</dbReference>
<organism evidence="1 2">
    <name type="scientific">Dimorphilus gyrociliatus</name>
    <dbReference type="NCBI Taxonomy" id="2664684"/>
    <lineage>
        <taxon>Eukaryota</taxon>
        <taxon>Metazoa</taxon>
        <taxon>Spiralia</taxon>
        <taxon>Lophotrochozoa</taxon>
        <taxon>Annelida</taxon>
        <taxon>Polychaeta</taxon>
        <taxon>Polychaeta incertae sedis</taxon>
        <taxon>Dinophilidae</taxon>
        <taxon>Dimorphilus</taxon>
    </lineage>
</organism>
<name>A0A7I8W1F8_9ANNE</name>
<dbReference type="EMBL" id="CAJFCJ010000017">
    <property type="protein sequence ID" value="CAD5122366.1"/>
    <property type="molecule type" value="Genomic_DNA"/>
</dbReference>
<dbReference type="CDD" id="cd16021">
    <property type="entry name" value="ALP_like"/>
    <property type="match status" value="1"/>
</dbReference>
<dbReference type="GO" id="GO:0005615">
    <property type="term" value="C:extracellular space"/>
    <property type="evidence" value="ECO:0007669"/>
    <property type="project" value="TreeGrafter"/>
</dbReference>
<dbReference type="AlphaFoldDB" id="A0A7I8W1F8"/>
<dbReference type="SUPFAM" id="SSF53649">
    <property type="entry name" value="Alkaline phosphatase-like"/>
    <property type="match status" value="1"/>
</dbReference>
<evidence type="ECO:0000313" key="1">
    <source>
        <dbReference type="EMBL" id="CAD5122366.1"/>
    </source>
</evidence>
<dbReference type="Gene3D" id="3.40.720.10">
    <property type="entry name" value="Alkaline Phosphatase, subunit A"/>
    <property type="match status" value="1"/>
</dbReference>
<dbReference type="OrthoDB" id="413313at2759"/>
<reference evidence="1 2" key="1">
    <citation type="submission" date="2020-08" db="EMBL/GenBank/DDBJ databases">
        <authorList>
            <person name="Hejnol A."/>
        </authorList>
    </citation>
    <scope>NUCLEOTIDE SEQUENCE [LARGE SCALE GENOMIC DNA]</scope>
</reference>
<dbReference type="PANTHER" id="PTHR10974:SF1">
    <property type="entry name" value="FI08016P-RELATED"/>
    <property type="match status" value="1"/>
</dbReference>
<dbReference type="InterPro" id="IPR017850">
    <property type="entry name" value="Alkaline_phosphatase_core_sf"/>
</dbReference>
<evidence type="ECO:0000313" key="2">
    <source>
        <dbReference type="Proteomes" id="UP000549394"/>
    </source>
</evidence>